<evidence type="ECO:0000313" key="1">
    <source>
        <dbReference type="EMBL" id="GKT35806.1"/>
    </source>
</evidence>
<name>A0ABQ5KUT2_9EUKA</name>
<proteinExistence type="predicted"/>
<organism evidence="1 2">
    <name type="scientific">Aduncisulcus paluster</name>
    <dbReference type="NCBI Taxonomy" id="2918883"/>
    <lineage>
        <taxon>Eukaryota</taxon>
        <taxon>Metamonada</taxon>
        <taxon>Carpediemonas-like organisms</taxon>
        <taxon>Aduncisulcus</taxon>
    </lineage>
</organism>
<feature type="non-terminal residue" evidence="1">
    <location>
        <position position="154"/>
    </location>
</feature>
<evidence type="ECO:0000313" key="2">
    <source>
        <dbReference type="Proteomes" id="UP001057375"/>
    </source>
</evidence>
<evidence type="ECO:0008006" key="3">
    <source>
        <dbReference type="Google" id="ProtNLM"/>
    </source>
</evidence>
<accession>A0ABQ5KUT2</accession>
<gene>
    <name evidence="1" type="ORF">ADUPG1_008889</name>
</gene>
<protein>
    <recommendedName>
        <fullName evidence="3">C2H2-type domain-containing protein</fullName>
    </recommendedName>
</protein>
<reference evidence="1" key="1">
    <citation type="submission" date="2022-03" db="EMBL/GenBank/DDBJ databases">
        <title>Draft genome sequence of Aduncisulcus paluster, a free-living microaerophilic Fornicata.</title>
        <authorList>
            <person name="Yuyama I."/>
            <person name="Kume K."/>
            <person name="Tamura T."/>
            <person name="Inagaki Y."/>
            <person name="Hashimoto T."/>
        </authorList>
    </citation>
    <scope>NUCLEOTIDE SEQUENCE</scope>
    <source>
        <strain evidence="1">NY0171</strain>
    </source>
</reference>
<comment type="caution">
    <text evidence="1">The sequence shown here is derived from an EMBL/GenBank/DDBJ whole genome shotgun (WGS) entry which is preliminary data.</text>
</comment>
<dbReference type="EMBL" id="BQXS01011072">
    <property type="protein sequence ID" value="GKT35806.1"/>
    <property type="molecule type" value="Genomic_DNA"/>
</dbReference>
<dbReference type="Proteomes" id="UP001057375">
    <property type="component" value="Unassembled WGS sequence"/>
</dbReference>
<keyword evidence="2" id="KW-1185">Reference proteome</keyword>
<sequence>MKNEIEKHFRIISEEIPIKIRCLTCDADLTGKKSLYSHILSQVHGTNVCLDDDKEQKELPMKRRFLRDLCVSKAMFSGIPIPALIKFLDEELQEEIAEWYLSTKRALKLCLSTSYDSAHRIGRTSLIKDRKEALVGCYSIIMDKTISRGKNILA</sequence>